<reference evidence="5" key="1">
    <citation type="journal article" date="2020" name="Stud. Mycol.">
        <title>101 Dothideomycetes genomes: a test case for predicting lifestyles and emergence of pathogens.</title>
        <authorList>
            <person name="Haridas S."/>
            <person name="Albert R."/>
            <person name="Binder M."/>
            <person name="Bloem J."/>
            <person name="Labutti K."/>
            <person name="Salamov A."/>
            <person name="Andreopoulos B."/>
            <person name="Baker S."/>
            <person name="Barry K."/>
            <person name="Bills G."/>
            <person name="Bluhm B."/>
            <person name="Cannon C."/>
            <person name="Castanera R."/>
            <person name="Culley D."/>
            <person name="Daum C."/>
            <person name="Ezra D."/>
            <person name="Gonzalez J."/>
            <person name="Henrissat B."/>
            <person name="Kuo A."/>
            <person name="Liang C."/>
            <person name="Lipzen A."/>
            <person name="Lutzoni F."/>
            <person name="Magnuson J."/>
            <person name="Mondo S."/>
            <person name="Nolan M."/>
            <person name="Ohm R."/>
            <person name="Pangilinan J."/>
            <person name="Park H.-J."/>
            <person name="Ramirez L."/>
            <person name="Alfaro M."/>
            <person name="Sun H."/>
            <person name="Tritt A."/>
            <person name="Yoshinaga Y."/>
            <person name="Zwiers L.-H."/>
            <person name="Turgeon B."/>
            <person name="Goodwin S."/>
            <person name="Spatafora J."/>
            <person name="Crous P."/>
            <person name="Grigoriev I."/>
        </authorList>
    </citation>
    <scope>NUCLEOTIDE SEQUENCE</scope>
    <source>
        <strain evidence="5">CBS 110217</strain>
    </source>
</reference>
<protein>
    <submittedName>
        <fullName evidence="5">Uncharacterized protein</fullName>
    </submittedName>
</protein>
<dbReference type="OrthoDB" id="2915840at2759"/>
<dbReference type="InterPro" id="IPR020946">
    <property type="entry name" value="Flavin_mOase-like"/>
</dbReference>
<organism evidence="5 6">
    <name type="scientific">Setomelanomma holmii</name>
    <dbReference type="NCBI Taxonomy" id="210430"/>
    <lineage>
        <taxon>Eukaryota</taxon>
        <taxon>Fungi</taxon>
        <taxon>Dikarya</taxon>
        <taxon>Ascomycota</taxon>
        <taxon>Pezizomycotina</taxon>
        <taxon>Dothideomycetes</taxon>
        <taxon>Pleosporomycetidae</taxon>
        <taxon>Pleosporales</taxon>
        <taxon>Pleosporineae</taxon>
        <taxon>Phaeosphaeriaceae</taxon>
        <taxon>Setomelanomma</taxon>
    </lineage>
</organism>
<dbReference type="Pfam" id="PF00743">
    <property type="entry name" value="FMO-like"/>
    <property type="match status" value="1"/>
</dbReference>
<feature type="region of interest" description="Disordered" evidence="4">
    <location>
        <begin position="1"/>
        <end position="21"/>
    </location>
</feature>
<accession>A0A9P4H7P8</accession>
<dbReference type="GO" id="GO:0050660">
    <property type="term" value="F:flavin adenine dinucleotide binding"/>
    <property type="evidence" value="ECO:0007669"/>
    <property type="project" value="InterPro"/>
</dbReference>
<dbReference type="Proteomes" id="UP000799777">
    <property type="component" value="Unassembled WGS sequence"/>
</dbReference>
<dbReference type="GO" id="GO:0050661">
    <property type="term" value="F:NADP binding"/>
    <property type="evidence" value="ECO:0007669"/>
    <property type="project" value="InterPro"/>
</dbReference>
<dbReference type="GO" id="GO:0004499">
    <property type="term" value="F:N,N-dimethylaniline monooxygenase activity"/>
    <property type="evidence" value="ECO:0007669"/>
    <property type="project" value="InterPro"/>
</dbReference>
<keyword evidence="1" id="KW-0285">Flavoprotein</keyword>
<comment type="caution">
    <text evidence="5">The sequence shown here is derived from an EMBL/GenBank/DDBJ whole genome shotgun (WGS) entry which is preliminary data.</text>
</comment>
<proteinExistence type="predicted"/>
<dbReference type="InterPro" id="IPR036188">
    <property type="entry name" value="FAD/NAD-bd_sf"/>
</dbReference>
<evidence type="ECO:0000256" key="1">
    <source>
        <dbReference type="ARBA" id="ARBA00022630"/>
    </source>
</evidence>
<evidence type="ECO:0000256" key="2">
    <source>
        <dbReference type="ARBA" id="ARBA00022827"/>
    </source>
</evidence>
<dbReference type="AlphaFoldDB" id="A0A9P4H7P8"/>
<feature type="non-terminal residue" evidence="5">
    <location>
        <position position="1"/>
    </location>
</feature>
<feature type="non-terminal residue" evidence="5">
    <location>
        <position position="122"/>
    </location>
</feature>
<keyword evidence="3" id="KW-0560">Oxidoreductase</keyword>
<evidence type="ECO:0000256" key="3">
    <source>
        <dbReference type="ARBA" id="ARBA00023002"/>
    </source>
</evidence>
<evidence type="ECO:0000256" key="4">
    <source>
        <dbReference type="SAM" id="MobiDB-lite"/>
    </source>
</evidence>
<dbReference type="Gene3D" id="3.50.50.60">
    <property type="entry name" value="FAD/NAD(P)-binding domain"/>
    <property type="match status" value="1"/>
</dbReference>
<evidence type="ECO:0000313" key="5">
    <source>
        <dbReference type="EMBL" id="KAF2028176.1"/>
    </source>
</evidence>
<dbReference type="EMBL" id="ML978216">
    <property type="protein sequence ID" value="KAF2028176.1"/>
    <property type="molecule type" value="Genomic_DNA"/>
</dbReference>
<keyword evidence="2" id="KW-0274">FAD</keyword>
<evidence type="ECO:0000313" key="6">
    <source>
        <dbReference type="Proteomes" id="UP000799777"/>
    </source>
</evidence>
<name>A0A9P4H7P8_9PLEO</name>
<keyword evidence="6" id="KW-1185">Reference proteome</keyword>
<gene>
    <name evidence="5" type="ORF">EK21DRAFT_14828</name>
</gene>
<sequence>KCTPRYPLLANTPTPHHPPKLSTTPFSLYRNIFPTASTTPTIAFLGRTQLANHTYNAEIQSLYAISGLDGTITLPPQAEMEKDVARVNAWMKRRYPTKGWSSNFLFFDVVGYTDRLLEDLGM</sequence>